<reference evidence="2" key="1">
    <citation type="submission" date="2022-11" db="UniProtKB">
        <authorList>
            <consortium name="WormBaseParasite"/>
        </authorList>
    </citation>
    <scope>IDENTIFICATION</scope>
</reference>
<name>A0A915B7E5_PARUN</name>
<evidence type="ECO:0000313" key="1">
    <source>
        <dbReference type="Proteomes" id="UP000887569"/>
    </source>
</evidence>
<protein>
    <submittedName>
        <fullName evidence="2">Uncharacterized protein</fullName>
    </submittedName>
</protein>
<keyword evidence="1" id="KW-1185">Reference proteome</keyword>
<organism evidence="1 2">
    <name type="scientific">Parascaris univalens</name>
    <name type="common">Nematode worm</name>
    <dbReference type="NCBI Taxonomy" id="6257"/>
    <lineage>
        <taxon>Eukaryota</taxon>
        <taxon>Metazoa</taxon>
        <taxon>Ecdysozoa</taxon>
        <taxon>Nematoda</taxon>
        <taxon>Chromadorea</taxon>
        <taxon>Rhabditida</taxon>
        <taxon>Spirurina</taxon>
        <taxon>Ascaridomorpha</taxon>
        <taxon>Ascaridoidea</taxon>
        <taxon>Ascarididae</taxon>
        <taxon>Parascaris</taxon>
    </lineage>
</organism>
<evidence type="ECO:0000313" key="2">
    <source>
        <dbReference type="WBParaSite" id="PgR029_g070_t05"/>
    </source>
</evidence>
<proteinExistence type="predicted"/>
<dbReference type="WBParaSite" id="PgR029_g070_t05">
    <property type="protein sequence ID" value="PgR029_g070_t05"/>
    <property type="gene ID" value="PgR029_g070"/>
</dbReference>
<dbReference type="Proteomes" id="UP000887569">
    <property type="component" value="Unplaced"/>
</dbReference>
<sequence length="48" mass="5711">MLEKSIFDLIMQKATTTTPRPLIERLLQPFLEPIKIELKKLEKVKLKF</sequence>
<dbReference type="AlphaFoldDB" id="A0A915B7E5"/>
<accession>A0A915B7E5</accession>